<keyword evidence="1" id="KW-1133">Transmembrane helix</keyword>
<accession>A0A3D9C6L9</accession>
<dbReference type="EMBL" id="QNVT01000017">
    <property type="protein sequence ID" value="REC61226.1"/>
    <property type="molecule type" value="Genomic_DNA"/>
</dbReference>
<dbReference type="AlphaFoldDB" id="A0A3D9C6L9"/>
<evidence type="ECO:0000256" key="1">
    <source>
        <dbReference type="SAM" id="Phobius"/>
    </source>
</evidence>
<evidence type="ECO:0000313" key="3">
    <source>
        <dbReference type="Proteomes" id="UP000256686"/>
    </source>
</evidence>
<organism evidence="2 3">
    <name type="scientific">Chryseobacterium pennae</name>
    <dbReference type="NCBI Taxonomy" id="2258962"/>
    <lineage>
        <taxon>Bacteria</taxon>
        <taxon>Pseudomonadati</taxon>
        <taxon>Bacteroidota</taxon>
        <taxon>Flavobacteriia</taxon>
        <taxon>Flavobacteriales</taxon>
        <taxon>Weeksellaceae</taxon>
        <taxon>Chryseobacterium group</taxon>
        <taxon>Chryseobacterium</taxon>
    </lineage>
</organism>
<keyword evidence="1" id="KW-0812">Transmembrane</keyword>
<keyword evidence="1" id="KW-0472">Membrane</keyword>
<sequence>MQEDFRKEFLPLVSKPNWVITWLINIFGRALLLVMFIVLAVFPLLVSGSIGILVVVGVLYYPVWAIAMYHFFRHIRKNMAITIKKIRVDDTGIHFYKRDGSIDDVLYSQLGPSYLSDDYEVYISKEHKTWMLAVGIDRNETKVVFDGTHLGSIYYIKNARALRARFIEGIVRFRPDLKIDPFVFKEFSIHPEKFTFDGKRYMKHVLEGAIIIGIILLISFGIMFLVVKL</sequence>
<dbReference type="RefSeq" id="WP_115971991.1">
    <property type="nucleotide sequence ID" value="NZ_QNVT01000017.1"/>
</dbReference>
<evidence type="ECO:0000313" key="2">
    <source>
        <dbReference type="EMBL" id="REC61226.1"/>
    </source>
</evidence>
<feature type="transmembrane region" description="Helical" evidence="1">
    <location>
        <begin position="20"/>
        <end position="44"/>
    </location>
</feature>
<comment type="caution">
    <text evidence="2">The sequence shown here is derived from an EMBL/GenBank/DDBJ whole genome shotgun (WGS) entry which is preliminary data.</text>
</comment>
<protein>
    <submittedName>
        <fullName evidence="2">Uncharacterized protein</fullName>
    </submittedName>
</protein>
<reference evidence="3" key="1">
    <citation type="submission" date="2018-06" db="EMBL/GenBank/DDBJ databases">
        <authorList>
            <person name="Lum Nde A."/>
            <person name="Hugo C."/>
        </authorList>
    </citation>
    <scope>NUCLEOTIDE SEQUENCE [LARGE SCALE GENOMIC DNA]</scope>
    <source>
        <strain evidence="3">1_F178</strain>
    </source>
</reference>
<name>A0A3D9C6L9_9FLAO</name>
<dbReference type="Proteomes" id="UP000256686">
    <property type="component" value="Unassembled WGS sequence"/>
</dbReference>
<keyword evidence="3" id="KW-1185">Reference proteome</keyword>
<proteinExistence type="predicted"/>
<feature type="transmembrane region" description="Helical" evidence="1">
    <location>
        <begin position="205"/>
        <end position="227"/>
    </location>
</feature>
<feature type="transmembrane region" description="Helical" evidence="1">
    <location>
        <begin position="50"/>
        <end position="72"/>
    </location>
</feature>
<gene>
    <name evidence="2" type="ORF">DRF65_17245</name>
</gene>